<evidence type="ECO:0000256" key="2">
    <source>
        <dbReference type="ARBA" id="ARBA00004370"/>
    </source>
</evidence>
<dbReference type="PROSITE" id="PS50885">
    <property type="entry name" value="HAMP"/>
    <property type="match status" value="1"/>
</dbReference>
<evidence type="ECO:0000256" key="8">
    <source>
        <dbReference type="ARBA" id="ARBA00022989"/>
    </source>
</evidence>
<evidence type="ECO:0000256" key="5">
    <source>
        <dbReference type="ARBA" id="ARBA00022679"/>
    </source>
</evidence>
<dbReference type="PROSITE" id="PS50109">
    <property type="entry name" value="HIS_KIN"/>
    <property type="match status" value="1"/>
</dbReference>
<dbReference type="InterPro" id="IPR050428">
    <property type="entry name" value="TCS_sensor_his_kinase"/>
</dbReference>
<comment type="catalytic activity">
    <reaction evidence="1">
        <text>ATP + protein L-histidine = ADP + protein N-phospho-L-histidine.</text>
        <dbReference type="EC" id="2.7.13.3"/>
    </reaction>
</comment>
<organism evidence="14 15">
    <name type="scientific">Uliginosibacterium sediminicola</name>
    <dbReference type="NCBI Taxonomy" id="2024550"/>
    <lineage>
        <taxon>Bacteria</taxon>
        <taxon>Pseudomonadati</taxon>
        <taxon>Pseudomonadota</taxon>
        <taxon>Betaproteobacteria</taxon>
        <taxon>Rhodocyclales</taxon>
        <taxon>Zoogloeaceae</taxon>
        <taxon>Uliginosibacterium</taxon>
    </lineage>
</organism>
<keyword evidence="6 11" id="KW-0812">Transmembrane</keyword>
<keyword evidence="4" id="KW-0597">Phosphoprotein</keyword>
<accession>A0ABU9Z217</accession>
<evidence type="ECO:0000256" key="9">
    <source>
        <dbReference type="ARBA" id="ARBA00023012"/>
    </source>
</evidence>
<dbReference type="Pfam" id="PF02518">
    <property type="entry name" value="HATPase_c"/>
    <property type="match status" value="1"/>
</dbReference>
<feature type="domain" description="Histidine kinase" evidence="12">
    <location>
        <begin position="264"/>
        <end position="471"/>
    </location>
</feature>
<dbReference type="PRINTS" id="PR00344">
    <property type="entry name" value="BCTRLSENSOR"/>
</dbReference>
<evidence type="ECO:0000259" key="13">
    <source>
        <dbReference type="PROSITE" id="PS50885"/>
    </source>
</evidence>
<dbReference type="InterPro" id="IPR036890">
    <property type="entry name" value="HATPase_C_sf"/>
</dbReference>
<evidence type="ECO:0000256" key="11">
    <source>
        <dbReference type="SAM" id="Phobius"/>
    </source>
</evidence>
<dbReference type="RefSeq" id="WP_345920904.1">
    <property type="nucleotide sequence ID" value="NZ_JBDIVE010000010.1"/>
</dbReference>
<keyword evidence="7 14" id="KW-0418">Kinase</keyword>
<evidence type="ECO:0000256" key="6">
    <source>
        <dbReference type="ARBA" id="ARBA00022692"/>
    </source>
</evidence>
<dbReference type="EC" id="2.7.13.3" evidence="3"/>
<evidence type="ECO:0000259" key="12">
    <source>
        <dbReference type="PROSITE" id="PS50109"/>
    </source>
</evidence>
<reference evidence="14 15" key="1">
    <citation type="journal article" date="2018" name="Int. J. Syst. Evol. Microbiol.">
        <title>Uliginosibacterium sediminicola sp. nov., isolated from freshwater sediment.</title>
        <authorList>
            <person name="Hwang W.M."/>
            <person name="Kim S.M."/>
            <person name="Kang K."/>
            <person name="Ahn T.Y."/>
        </authorList>
    </citation>
    <scope>NUCLEOTIDE SEQUENCE [LARGE SCALE GENOMIC DNA]</scope>
    <source>
        <strain evidence="14 15">M1-21</strain>
    </source>
</reference>
<protein>
    <recommendedName>
        <fullName evidence="3">histidine kinase</fullName>
        <ecNumber evidence="3">2.7.13.3</ecNumber>
    </recommendedName>
</protein>
<comment type="subcellular location">
    <subcellularLocation>
        <location evidence="2">Membrane</location>
    </subcellularLocation>
</comment>
<dbReference type="SMART" id="SM00387">
    <property type="entry name" value="HATPase_c"/>
    <property type="match status" value="1"/>
</dbReference>
<dbReference type="InterPro" id="IPR005467">
    <property type="entry name" value="His_kinase_dom"/>
</dbReference>
<evidence type="ECO:0000313" key="15">
    <source>
        <dbReference type="Proteomes" id="UP001410394"/>
    </source>
</evidence>
<dbReference type="CDD" id="cd00082">
    <property type="entry name" value="HisKA"/>
    <property type="match status" value="1"/>
</dbReference>
<evidence type="ECO:0000256" key="3">
    <source>
        <dbReference type="ARBA" id="ARBA00012438"/>
    </source>
</evidence>
<evidence type="ECO:0000256" key="1">
    <source>
        <dbReference type="ARBA" id="ARBA00000085"/>
    </source>
</evidence>
<evidence type="ECO:0000256" key="4">
    <source>
        <dbReference type="ARBA" id="ARBA00022553"/>
    </source>
</evidence>
<keyword evidence="9" id="KW-0902">Two-component regulatory system</keyword>
<proteinExistence type="predicted"/>
<evidence type="ECO:0000313" key="14">
    <source>
        <dbReference type="EMBL" id="MEN3070129.1"/>
    </source>
</evidence>
<dbReference type="GO" id="GO:0016301">
    <property type="term" value="F:kinase activity"/>
    <property type="evidence" value="ECO:0007669"/>
    <property type="project" value="UniProtKB-KW"/>
</dbReference>
<keyword evidence="10 11" id="KW-0472">Membrane</keyword>
<dbReference type="SUPFAM" id="SSF55874">
    <property type="entry name" value="ATPase domain of HSP90 chaperone/DNA topoisomerase II/histidine kinase"/>
    <property type="match status" value="1"/>
</dbReference>
<keyword evidence="5" id="KW-0808">Transferase</keyword>
<dbReference type="PANTHER" id="PTHR45436">
    <property type="entry name" value="SENSOR HISTIDINE KINASE YKOH"/>
    <property type="match status" value="1"/>
</dbReference>
<dbReference type="InterPro" id="IPR036097">
    <property type="entry name" value="HisK_dim/P_sf"/>
</dbReference>
<gene>
    <name evidence="14" type="ORF">ABDB84_16720</name>
</gene>
<keyword evidence="15" id="KW-1185">Reference proteome</keyword>
<feature type="domain" description="HAMP" evidence="13">
    <location>
        <begin position="205"/>
        <end position="256"/>
    </location>
</feature>
<feature type="transmembrane region" description="Helical" evidence="11">
    <location>
        <begin position="181"/>
        <end position="202"/>
    </location>
</feature>
<dbReference type="InterPro" id="IPR003661">
    <property type="entry name" value="HisK_dim/P_dom"/>
</dbReference>
<dbReference type="InterPro" id="IPR003660">
    <property type="entry name" value="HAMP_dom"/>
</dbReference>
<dbReference type="InterPro" id="IPR004358">
    <property type="entry name" value="Sig_transdc_His_kin-like_C"/>
</dbReference>
<sequence>MAEATSTAPPTQPRSLRLRLLGLTLGGTALAMLLTGFALTALFRDHVVNQFQAALARQLDQLVVELEFVDGQLRVDADAMLDPRLLKPYSGLYWQIDVLGPQQQTTIGALRSRSLWDANLALGTGGRSVSGTLEVSSAKGPAGEQLLVLQRLVHLQESPERAYRLIVAGDLRFNLEATRRFGILLALALSGLFVLLGLAAWAQVSIGLRPLRKLQHALAAVREGRTAQLEGHFPQEIAPLVGDFNQVLGSNAELIQRARSLAGNLAHALKTPLTVLENETERAQRNAEAITESLLREQLAQIRRQIDWHLRHARISAAYAVPGRHVNVHAVSSGLLRVLVRTFESRQLSFHHNADPALSFAGEEQDLQEMLGNVLENACKWASANIWLTVEAAEAPAMLIVRIEDDGPGIAPEQLEHVRGRGVRLDEQTSGSGLGLAIVQELVQLYGGRLELRARSTGRGLSASLLLPRWMGA</sequence>
<dbReference type="InterPro" id="IPR003594">
    <property type="entry name" value="HATPase_dom"/>
</dbReference>
<dbReference type="EMBL" id="JBDIVE010000010">
    <property type="protein sequence ID" value="MEN3070129.1"/>
    <property type="molecule type" value="Genomic_DNA"/>
</dbReference>
<dbReference type="Gene3D" id="1.10.287.130">
    <property type="match status" value="1"/>
</dbReference>
<comment type="caution">
    <text evidence="14">The sequence shown here is derived from an EMBL/GenBank/DDBJ whole genome shotgun (WGS) entry which is preliminary data.</text>
</comment>
<evidence type="ECO:0000256" key="10">
    <source>
        <dbReference type="ARBA" id="ARBA00023136"/>
    </source>
</evidence>
<dbReference type="PANTHER" id="PTHR45436:SF5">
    <property type="entry name" value="SENSOR HISTIDINE KINASE TRCS"/>
    <property type="match status" value="1"/>
</dbReference>
<dbReference type="Gene3D" id="3.30.565.10">
    <property type="entry name" value="Histidine kinase-like ATPase, C-terminal domain"/>
    <property type="match status" value="1"/>
</dbReference>
<dbReference type="SUPFAM" id="SSF47384">
    <property type="entry name" value="Homodimeric domain of signal transducing histidine kinase"/>
    <property type="match status" value="1"/>
</dbReference>
<feature type="transmembrane region" description="Helical" evidence="11">
    <location>
        <begin position="20"/>
        <end position="43"/>
    </location>
</feature>
<dbReference type="Proteomes" id="UP001410394">
    <property type="component" value="Unassembled WGS sequence"/>
</dbReference>
<name>A0ABU9Z217_9RHOO</name>
<evidence type="ECO:0000256" key="7">
    <source>
        <dbReference type="ARBA" id="ARBA00022777"/>
    </source>
</evidence>
<keyword evidence="8 11" id="KW-1133">Transmembrane helix</keyword>